<feature type="repeat" description="ANK" evidence="3">
    <location>
        <begin position="589"/>
        <end position="621"/>
    </location>
</feature>
<protein>
    <recommendedName>
        <fullName evidence="7">Ankyrin repeat-containing protein</fullName>
    </recommendedName>
</protein>
<accession>A0AA88KNU2</accession>
<feature type="region of interest" description="Disordered" evidence="4">
    <location>
        <begin position="1"/>
        <end position="20"/>
    </location>
</feature>
<evidence type="ECO:0000256" key="3">
    <source>
        <dbReference type="PROSITE-ProRule" id="PRU00023"/>
    </source>
</evidence>
<dbReference type="SMART" id="SM00248">
    <property type="entry name" value="ANK"/>
    <property type="match status" value="10"/>
</dbReference>
<keyword evidence="6" id="KW-1185">Reference proteome</keyword>
<gene>
    <name evidence="5" type="ORF">C9374_000568</name>
</gene>
<dbReference type="RefSeq" id="XP_044552396.1">
    <property type="nucleotide sequence ID" value="XM_044695456.1"/>
</dbReference>
<dbReference type="Proteomes" id="UP000816034">
    <property type="component" value="Unassembled WGS sequence"/>
</dbReference>
<organism evidence="5 6">
    <name type="scientific">Naegleria lovaniensis</name>
    <name type="common">Amoeba</name>
    <dbReference type="NCBI Taxonomy" id="51637"/>
    <lineage>
        <taxon>Eukaryota</taxon>
        <taxon>Discoba</taxon>
        <taxon>Heterolobosea</taxon>
        <taxon>Tetramitia</taxon>
        <taxon>Eutetramitia</taxon>
        <taxon>Vahlkampfiidae</taxon>
        <taxon>Naegleria</taxon>
    </lineage>
</organism>
<proteinExistence type="predicted"/>
<dbReference type="PANTHER" id="PTHR24198:SF165">
    <property type="entry name" value="ANKYRIN REPEAT-CONTAINING PROTEIN-RELATED"/>
    <property type="match status" value="1"/>
</dbReference>
<evidence type="ECO:0000256" key="2">
    <source>
        <dbReference type="ARBA" id="ARBA00023043"/>
    </source>
</evidence>
<reference evidence="5 6" key="1">
    <citation type="journal article" date="2018" name="BMC Genomics">
        <title>The genome of Naegleria lovaniensis, the basis for a comparative approach to unravel pathogenicity factors of the human pathogenic amoeba N. fowleri.</title>
        <authorList>
            <person name="Liechti N."/>
            <person name="Schurch N."/>
            <person name="Bruggmann R."/>
            <person name="Wittwer M."/>
        </authorList>
    </citation>
    <scope>NUCLEOTIDE SEQUENCE [LARGE SCALE GENOMIC DNA]</scope>
    <source>
        <strain evidence="5 6">ATCC 30569</strain>
    </source>
</reference>
<comment type="caution">
    <text evidence="5">The sequence shown here is derived from an EMBL/GenBank/DDBJ whole genome shotgun (WGS) entry which is preliminary data.</text>
</comment>
<keyword evidence="1" id="KW-0677">Repeat</keyword>
<evidence type="ECO:0000313" key="5">
    <source>
        <dbReference type="EMBL" id="KAG2388404.1"/>
    </source>
</evidence>
<feature type="repeat" description="ANK" evidence="3">
    <location>
        <begin position="516"/>
        <end position="548"/>
    </location>
</feature>
<feature type="region of interest" description="Disordered" evidence="4">
    <location>
        <begin position="56"/>
        <end position="94"/>
    </location>
</feature>
<keyword evidence="2 3" id="KW-0040">ANK repeat</keyword>
<dbReference type="AlphaFoldDB" id="A0AA88KNU2"/>
<dbReference type="Pfam" id="PF12796">
    <property type="entry name" value="Ank_2"/>
    <property type="match status" value="3"/>
</dbReference>
<feature type="repeat" description="ANK" evidence="3">
    <location>
        <begin position="549"/>
        <end position="571"/>
    </location>
</feature>
<dbReference type="SUPFAM" id="SSF48403">
    <property type="entry name" value="Ankyrin repeat"/>
    <property type="match status" value="1"/>
</dbReference>
<dbReference type="PROSITE" id="PS50088">
    <property type="entry name" value="ANK_REPEAT"/>
    <property type="match status" value="6"/>
</dbReference>
<dbReference type="Pfam" id="PF00023">
    <property type="entry name" value="Ank"/>
    <property type="match status" value="1"/>
</dbReference>
<evidence type="ECO:0000256" key="1">
    <source>
        <dbReference type="ARBA" id="ARBA00022737"/>
    </source>
</evidence>
<evidence type="ECO:0000256" key="4">
    <source>
        <dbReference type="SAM" id="MobiDB-lite"/>
    </source>
</evidence>
<dbReference type="GeneID" id="68093030"/>
<dbReference type="PROSITE" id="PS50297">
    <property type="entry name" value="ANK_REP_REGION"/>
    <property type="match status" value="5"/>
</dbReference>
<feature type="repeat" description="ANK" evidence="3">
    <location>
        <begin position="282"/>
        <end position="306"/>
    </location>
</feature>
<feature type="repeat" description="ANK" evidence="3">
    <location>
        <begin position="248"/>
        <end position="281"/>
    </location>
</feature>
<dbReference type="Gene3D" id="1.25.40.20">
    <property type="entry name" value="Ankyrin repeat-containing domain"/>
    <property type="match status" value="4"/>
</dbReference>
<feature type="repeat" description="ANK" evidence="3">
    <location>
        <begin position="179"/>
        <end position="211"/>
    </location>
</feature>
<evidence type="ECO:0000313" key="6">
    <source>
        <dbReference type="Proteomes" id="UP000816034"/>
    </source>
</evidence>
<evidence type="ECO:0008006" key="7">
    <source>
        <dbReference type="Google" id="ProtNLM"/>
    </source>
</evidence>
<feature type="compositionally biased region" description="Polar residues" evidence="4">
    <location>
        <begin position="59"/>
        <end position="68"/>
    </location>
</feature>
<dbReference type="EMBL" id="PYSW02000010">
    <property type="protein sequence ID" value="KAG2388404.1"/>
    <property type="molecule type" value="Genomic_DNA"/>
</dbReference>
<name>A0AA88KNU2_NAELO</name>
<dbReference type="InterPro" id="IPR036770">
    <property type="entry name" value="Ankyrin_rpt-contain_sf"/>
</dbReference>
<feature type="compositionally biased region" description="Acidic residues" evidence="4">
    <location>
        <begin position="443"/>
        <end position="452"/>
    </location>
</feature>
<dbReference type="InterPro" id="IPR002110">
    <property type="entry name" value="Ankyrin_rpt"/>
</dbReference>
<sequence length="658" mass="73916">MRSSFNRLFSSNSSSSSSSAATAAALNNNINSTTSPNHHHSQQQGGEVAIHHHHHDTNGAINSSSSRVPKTGIHVVPPQQHHQNDSDRSSPTTIIGDVAKPISQTQAKQFFKYMKKLKIDGVEQLLKENINYLMVRDVDGSTPLIKAASKNMLSFVELFCRMNRDNKVGFSCLDLTNKERYTAINIAVKKHNTNIVSLLLQYGVNISDTPNKDGNLPIHSASRRGFTEIISILVKHDPNQLNITNPCNQRTPLFMAAQHGHLETVEWFLNQPGIDLAMKSKDNKRPIHSAASHDNVEVVKLLLEKGKEYINILTSSDNEKDKRYTPLHYCCKKAALTTAKYLLEQGALLDIFINNAKFNYFGKKTPLYLAIQSKREEILKLFLSYYKIIMELSENPIREDALLKCNMSNVFNLDIQNIVRTYDYYVQQDAINAIIPDPSSDSGDSDMDDMENSNDANTENKAVKTVLRATKEVISLAIMEENQELIHLAFSLELFDCVKMYLASFPQLLNCKSTSNGNTLINKAAHIGNLEVMKYLVSKGSNISIPNDVGNRPIHRAAYCGHTELVKYLVEECGECVDVFQHSSPKSKRLENSLHLAARKGFLECVKVLLMNGSDITRTTKSESTTGRRDAIQLAKRYNQIEVYEFLKKVYEKTARSC</sequence>
<feature type="region of interest" description="Disordered" evidence="4">
    <location>
        <begin position="435"/>
        <end position="459"/>
    </location>
</feature>
<feature type="region of interest" description="Disordered" evidence="4">
    <location>
        <begin position="29"/>
        <end position="48"/>
    </location>
</feature>
<dbReference type="PANTHER" id="PTHR24198">
    <property type="entry name" value="ANKYRIN REPEAT AND PROTEIN KINASE DOMAIN-CONTAINING PROTEIN"/>
    <property type="match status" value="1"/>
</dbReference>